<evidence type="ECO:0000259" key="2">
    <source>
        <dbReference type="Pfam" id="PF02023"/>
    </source>
</evidence>
<dbReference type="InterPro" id="IPR038269">
    <property type="entry name" value="SCAN_sf"/>
</dbReference>
<gene>
    <name evidence="3" type="ORF">HOLleu_13433</name>
</gene>
<dbReference type="Pfam" id="PF02023">
    <property type="entry name" value="SCAN"/>
    <property type="match status" value="1"/>
</dbReference>
<feature type="compositionally biased region" description="Low complexity" evidence="1">
    <location>
        <begin position="351"/>
        <end position="373"/>
    </location>
</feature>
<dbReference type="Gene3D" id="1.10.4020.10">
    <property type="entry name" value="DNA breaking-rejoining enzymes"/>
    <property type="match status" value="1"/>
</dbReference>
<dbReference type="SUPFAM" id="SSF47353">
    <property type="entry name" value="Retrovirus capsid dimerization domain-like"/>
    <property type="match status" value="1"/>
</dbReference>
<protein>
    <recommendedName>
        <fullName evidence="2">SCAN box domain-containing protein</fullName>
    </recommendedName>
</protein>
<dbReference type="AlphaFoldDB" id="A0A9Q1HEP8"/>
<keyword evidence="4" id="KW-1185">Reference proteome</keyword>
<dbReference type="InterPro" id="IPR003309">
    <property type="entry name" value="SCAN_dom"/>
</dbReference>
<comment type="caution">
    <text evidence="3">The sequence shown here is derived from an EMBL/GenBank/DDBJ whole genome shotgun (WGS) entry which is preliminary data.</text>
</comment>
<accession>A0A9Q1HEP8</accession>
<dbReference type="PANTHER" id="PTHR46888">
    <property type="entry name" value="ZINC KNUCKLE DOMAINCONTAINING PROTEIN-RELATED"/>
    <property type="match status" value="1"/>
</dbReference>
<dbReference type="EMBL" id="JAIZAY010000005">
    <property type="protein sequence ID" value="KAJ8042391.1"/>
    <property type="molecule type" value="Genomic_DNA"/>
</dbReference>
<evidence type="ECO:0000256" key="1">
    <source>
        <dbReference type="SAM" id="MobiDB-lite"/>
    </source>
</evidence>
<dbReference type="PANTHER" id="PTHR46888:SF13">
    <property type="entry name" value="RIBONUCLEASE H"/>
    <property type="match status" value="1"/>
</dbReference>
<evidence type="ECO:0000313" key="3">
    <source>
        <dbReference type="EMBL" id="KAJ8042391.1"/>
    </source>
</evidence>
<sequence>MPFNLDKFVASPSVEELDSLKKPEIVKVAKHYGIDFQPLMRKDEIKRYVLEYLVDESILPSTVLEAAITVPTDNTFELKRLEMEMNKEVRLKEMEREREREEREMQKEKEEREMQMQREKEEREMQMQREKEEREHEFRLKQLELGVIKGSDPKIGLDTGGFDVSKHVKFVPEFQEDNVEKFFNHFEKLGEQLKWPRDKWSILIQSNFTGKAQEVYSALSIEDSIDYDKVKKAILQAYELVPEAYRQKFRKYRKANTQTYVEFAYQKERHFDRWCACKKVSTFDALRQLMLVEEFKRCVNDDIKTHLEENKADKLKEVANLADQYALTRKFGKVGQTQNKSRFSRPNKKYGNSSDTTGNSGSQSGSISPTNSGKNNQIQVVKRTTRSAQTKLPLKT</sequence>
<feature type="domain" description="SCAN box" evidence="2">
    <location>
        <begin position="242"/>
        <end position="328"/>
    </location>
</feature>
<feature type="region of interest" description="Disordered" evidence="1">
    <location>
        <begin position="94"/>
        <end position="119"/>
    </location>
</feature>
<name>A0A9Q1HEP8_HOLLE</name>
<organism evidence="3 4">
    <name type="scientific">Holothuria leucospilota</name>
    <name type="common">Black long sea cucumber</name>
    <name type="synonym">Mertensiothuria leucospilota</name>
    <dbReference type="NCBI Taxonomy" id="206669"/>
    <lineage>
        <taxon>Eukaryota</taxon>
        <taxon>Metazoa</taxon>
        <taxon>Echinodermata</taxon>
        <taxon>Eleutherozoa</taxon>
        <taxon>Echinozoa</taxon>
        <taxon>Holothuroidea</taxon>
        <taxon>Aspidochirotacea</taxon>
        <taxon>Aspidochirotida</taxon>
        <taxon>Holothuriidae</taxon>
        <taxon>Holothuria</taxon>
    </lineage>
</organism>
<feature type="region of interest" description="Disordered" evidence="1">
    <location>
        <begin position="336"/>
        <end position="396"/>
    </location>
</feature>
<dbReference type="Proteomes" id="UP001152320">
    <property type="component" value="Chromosome 5"/>
</dbReference>
<reference evidence="3" key="1">
    <citation type="submission" date="2021-10" db="EMBL/GenBank/DDBJ databases">
        <title>Tropical sea cucumber genome reveals ecological adaptation and Cuvierian tubules defense mechanism.</title>
        <authorList>
            <person name="Chen T."/>
        </authorList>
    </citation>
    <scope>NUCLEOTIDE SEQUENCE</scope>
    <source>
        <strain evidence="3">Nanhai2018</strain>
        <tissue evidence="3">Muscle</tissue>
    </source>
</reference>
<proteinExistence type="predicted"/>
<evidence type="ECO:0000313" key="4">
    <source>
        <dbReference type="Proteomes" id="UP001152320"/>
    </source>
</evidence>